<protein>
    <submittedName>
        <fullName evidence="1">Uncharacterized protein</fullName>
    </submittedName>
</protein>
<gene>
    <name evidence="1" type="ORF">POTOM_018992</name>
</gene>
<proteinExistence type="predicted"/>
<dbReference type="OrthoDB" id="1711618at2759"/>
<organism evidence="1 2">
    <name type="scientific">Populus tomentosa</name>
    <name type="common">Chinese white poplar</name>
    <dbReference type="NCBI Taxonomy" id="118781"/>
    <lineage>
        <taxon>Eukaryota</taxon>
        <taxon>Viridiplantae</taxon>
        <taxon>Streptophyta</taxon>
        <taxon>Embryophyta</taxon>
        <taxon>Tracheophyta</taxon>
        <taxon>Spermatophyta</taxon>
        <taxon>Magnoliopsida</taxon>
        <taxon>eudicotyledons</taxon>
        <taxon>Gunneridae</taxon>
        <taxon>Pentapetalae</taxon>
        <taxon>rosids</taxon>
        <taxon>fabids</taxon>
        <taxon>Malpighiales</taxon>
        <taxon>Salicaceae</taxon>
        <taxon>Saliceae</taxon>
        <taxon>Populus</taxon>
    </lineage>
</organism>
<reference evidence="1" key="1">
    <citation type="journal article" date="2020" name="bioRxiv">
        <title>Hybrid origin of Populus tomentosa Carr. identified through genome sequencing and phylogenomic analysis.</title>
        <authorList>
            <person name="An X."/>
            <person name="Gao K."/>
            <person name="Chen Z."/>
            <person name="Li J."/>
            <person name="Yang X."/>
            <person name="Yang X."/>
            <person name="Zhou J."/>
            <person name="Guo T."/>
            <person name="Zhao T."/>
            <person name="Huang S."/>
            <person name="Miao D."/>
            <person name="Khan W.U."/>
            <person name="Rao P."/>
            <person name="Ye M."/>
            <person name="Lei B."/>
            <person name="Liao W."/>
            <person name="Wang J."/>
            <person name="Ji L."/>
            <person name="Li Y."/>
            <person name="Guo B."/>
            <person name="Mustafa N.S."/>
            <person name="Li S."/>
            <person name="Yun Q."/>
            <person name="Keller S.R."/>
            <person name="Mao J."/>
            <person name="Zhang R."/>
            <person name="Strauss S.H."/>
        </authorList>
    </citation>
    <scope>NUCLEOTIDE SEQUENCE</scope>
    <source>
        <strain evidence="1">GM15</strain>
        <tissue evidence="1">Leaf</tissue>
    </source>
</reference>
<dbReference type="AlphaFoldDB" id="A0A8X8D287"/>
<dbReference type="EMBL" id="JAAWWB010000009">
    <property type="protein sequence ID" value="KAG6775524.1"/>
    <property type="molecule type" value="Genomic_DNA"/>
</dbReference>
<dbReference type="Proteomes" id="UP000886885">
    <property type="component" value="Chromosome 5A"/>
</dbReference>
<sequence>MSKDHSFIGCEAVDEEAIDEETADVESADVEADMNFKAADKEVADEETADMFVQEFPTNSTVMDLLERARRTSSRWSPYGFPVKEALRPRLNHQPVYNMTCKLKMGDVMELTPAILDKSLFGYKEQIQCMYERGSAPISSTVLAISGGIIGWRS</sequence>
<keyword evidence="2" id="KW-1185">Reference proteome</keyword>
<comment type="caution">
    <text evidence="1">The sequence shown here is derived from an EMBL/GenBank/DDBJ whole genome shotgun (WGS) entry which is preliminary data.</text>
</comment>
<evidence type="ECO:0000313" key="2">
    <source>
        <dbReference type="Proteomes" id="UP000886885"/>
    </source>
</evidence>
<evidence type="ECO:0000313" key="1">
    <source>
        <dbReference type="EMBL" id="KAG6775524.1"/>
    </source>
</evidence>
<name>A0A8X8D287_POPTO</name>
<accession>A0A8X8D287</accession>